<name>A0A1M5HDG9_FLAJO</name>
<dbReference type="NCBIfam" id="TIGR04183">
    <property type="entry name" value="Por_Secre_tail"/>
    <property type="match status" value="1"/>
</dbReference>
<proteinExistence type="predicted"/>
<feature type="domain" description="Secretion system C-terminal sorting" evidence="2">
    <location>
        <begin position="197"/>
        <end position="272"/>
    </location>
</feature>
<protein>
    <submittedName>
        <fullName evidence="3">Por secretion system C-terminal sorting domain-containing protein</fullName>
    </submittedName>
</protein>
<accession>A0A1M5HDG9</accession>
<reference evidence="3 4" key="1">
    <citation type="submission" date="2016-11" db="EMBL/GenBank/DDBJ databases">
        <authorList>
            <person name="Jaros S."/>
            <person name="Januszkiewicz K."/>
            <person name="Wedrychowicz H."/>
        </authorList>
    </citation>
    <scope>NUCLEOTIDE SEQUENCE [LARGE SCALE GENOMIC DNA]</scope>
    <source>
        <strain evidence="3 4">DSM 6792</strain>
    </source>
</reference>
<evidence type="ECO:0000256" key="1">
    <source>
        <dbReference type="ARBA" id="ARBA00022729"/>
    </source>
</evidence>
<evidence type="ECO:0000313" key="4">
    <source>
        <dbReference type="Proteomes" id="UP000184112"/>
    </source>
</evidence>
<dbReference type="Pfam" id="PF18962">
    <property type="entry name" value="Por_Secre_tail"/>
    <property type="match status" value="1"/>
</dbReference>
<keyword evidence="1" id="KW-0732">Signal</keyword>
<dbReference type="AlphaFoldDB" id="A0A1M5HDG9"/>
<organism evidence="3 4">
    <name type="scientific">Flavobacterium johnsoniae</name>
    <name type="common">Cytophaga johnsonae</name>
    <dbReference type="NCBI Taxonomy" id="986"/>
    <lineage>
        <taxon>Bacteria</taxon>
        <taxon>Pseudomonadati</taxon>
        <taxon>Bacteroidota</taxon>
        <taxon>Flavobacteriia</taxon>
        <taxon>Flavobacteriales</taxon>
        <taxon>Flavobacteriaceae</taxon>
        <taxon>Flavobacterium</taxon>
    </lineage>
</organism>
<evidence type="ECO:0000259" key="2">
    <source>
        <dbReference type="Pfam" id="PF18962"/>
    </source>
</evidence>
<dbReference type="RefSeq" id="WP_073408240.1">
    <property type="nucleotide sequence ID" value="NZ_FQWH01000001.1"/>
</dbReference>
<dbReference type="Proteomes" id="UP000184112">
    <property type="component" value="Unassembled WGS sequence"/>
</dbReference>
<dbReference type="InterPro" id="IPR026444">
    <property type="entry name" value="Secre_tail"/>
</dbReference>
<evidence type="ECO:0000313" key="3">
    <source>
        <dbReference type="EMBL" id="SHG14006.1"/>
    </source>
</evidence>
<sequence length="274" mass="29349">MKSLKYLIYIISFFVINKTFAYSISSSLGTSICYGQTTTLNLLGSDGKIFNGGNSITWYKMAPNDSNECTPEPFLANGNSLNVIVTGRITIWCKPACGVSNTGALVSITLNVIPSPTAPAITQNGNVLTSSAVTNNQWYNQNGIINGATNQNYTPNGSGNYFAITTSTNGCSSSASNTISYTFLSVQDFNSANAMTIYPNPAKDHITIDCGNLANVSGWTIKISNTLGQEVFSGTMNTQQYVLPLKAWGSAGVYLVKIYDVSNNVVNTKKIILQ</sequence>
<gene>
    <name evidence="3" type="ORF">SAMN05444388_101817</name>
</gene>
<dbReference type="EMBL" id="FQWH01000001">
    <property type="protein sequence ID" value="SHG14006.1"/>
    <property type="molecule type" value="Genomic_DNA"/>
</dbReference>